<accession>A0A2M9Z7U8</accession>
<dbReference type="AlphaFoldDB" id="A0A2M9Z7U8"/>
<dbReference type="Proteomes" id="UP000231912">
    <property type="component" value="Unassembled WGS sequence"/>
</dbReference>
<organism evidence="1 2">
    <name type="scientific">Leptospira wolffii</name>
    <dbReference type="NCBI Taxonomy" id="409998"/>
    <lineage>
        <taxon>Bacteria</taxon>
        <taxon>Pseudomonadati</taxon>
        <taxon>Spirochaetota</taxon>
        <taxon>Spirochaetia</taxon>
        <taxon>Leptospirales</taxon>
        <taxon>Leptospiraceae</taxon>
        <taxon>Leptospira</taxon>
    </lineage>
</organism>
<dbReference type="RefSeq" id="WP_100760171.1">
    <property type="nucleotide sequence ID" value="NZ_NPDT01000010.1"/>
</dbReference>
<comment type="caution">
    <text evidence="1">The sequence shown here is derived from an EMBL/GenBank/DDBJ whole genome shotgun (WGS) entry which is preliminary data.</text>
</comment>
<proteinExistence type="predicted"/>
<evidence type="ECO:0000313" key="2">
    <source>
        <dbReference type="Proteomes" id="UP000231912"/>
    </source>
</evidence>
<reference evidence="1 2" key="1">
    <citation type="submission" date="2017-07" db="EMBL/GenBank/DDBJ databases">
        <title>Leptospira spp. isolated from tropical soils.</title>
        <authorList>
            <person name="Thibeaux R."/>
            <person name="Iraola G."/>
            <person name="Ferres I."/>
            <person name="Bierque E."/>
            <person name="Girault D."/>
            <person name="Soupe-Gilbert M.-E."/>
            <person name="Picardeau M."/>
            <person name="Goarant C."/>
        </authorList>
    </citation>
    <scope>NUCLEOTIDE SEQUENCE [LARGE SCALE GENOMIC DNA]</scope>
    <source>
        <strain evidence="1 2">FH2-C-A2</strain>
    </source>
</reference>
<sequence length="173" mass="20799">MKEKIDHEVLFNFYFHADLLEEAFAEFKKEPKPLNALTLNVWLHTQFHHYEDIARSLPRVLTRIKSQDGDSSESEAKFEIKDSDLSIEKHPLLYSFLNRSFQSKQQFRKIGKQSTKEFWELQKEIKEKHKGPHLSLLEEYAKKVIRFNNELELKLIEYFGFNYKLKIQLDHIQ</sequence>
<name>A0A2M9Z7U8_9LEPT</name>
<protein>
    <submittedName>
        <fullName evidence="1">Uncharacterized protein</fullName>
    </submittedName>
</protein>
<dbReference type="EMBL" id="NPDT01000010">
    <property type="protein sequence ID" value="PJZ64402.1"/>
    <property type="molecule type" value="Genomic_DNA"/>
</dbReference>
<evidence type="ECO:0000313" key="1">
    <source>
        <dbReference type="EMBL" id="PJZ64402.1"/>
    </source>
</evidence>
<gene>
    <name evidence="1" type="ORF">CH371_18475</name>
</gene>